<feature type="transmembrane region" description="Helical" evidence="1">
    <location>
        <begin position="355"/>
        <end position="371"/>
    </location>
</feature>
<reference evidence="2 3" key="1">
    <citation type="submission" date="2019-02" db="EMBL/GenBank/DDBJ databases">
        <title>Genome sequences of Aliivibrio finisterrensis strains from farmed Atlantic salmon.</title>
        <authorList>
            <person name="Bowman J.P."/>
        </authorList>
    </citation>
    <scope>NUCLEOTIDE SEQUENCE [LARGE SCALE GENOMIC DNA]</scope>
    <source>
        <strain evidence="2 3">A21</strain>
    </source>
</reference>
<gene>
    <name evidence="2" type="ORF">ERW53_17535</name>
</gene>
<feature type="transmembrane region" description="Helical" evidence="1">
    <location>
        <begin position="62"/>
        <end position="83"/>
    </location>
</feature>
<feature type="transmembrane region" description="Helical" evidence="1">
    <location>
        <begin position="248"/>
        <end position="271"/>
    </location>
</feature>
<keyword evidence="1" id="KW-1133">Transmembrane helix</keyword>
<protein>
    <submittedName>
        <fullName evidence="2">Oligosaccharide repeat unit polymerase</fullName>
    </submittedName>
</protein>
<evidence type="ECO:0000313" key="2">
    <source>
        <dbReference type="EMBL" id="RYU61826.1"/>
    </source>
</evidence>
<evidence type="ECO:0000313" key="3">
    <source>
        <dbReference type="Proteomes" id="UP000294166"/>
    </source>
</evidence>
<feature type="transmembrane region" description="Helical" evidence="1">
    <location>
        <begin position="377"/>
        <end position="395"/>
    </location>
</feature>
<feature type="transmembrane region" description="Helical" evidence="1">
    <location>
        <begin position="325"/>
        <end position="348"/>
    </location>
</feature>
<feature type="transmembrane region" description="Helical" evidence="1">
    <location>
        <begin position="176"/>
        <end position="197"/>
    </location>
</feature>
<dbReference type="Proteomes" id="UP000294166">
    <property type="component" value="Unassembled WGS sequence"/>
</dbReference>
<evidence type="ECO:0000256" key="1">
    <source>
        <dbReference type="SAM" id="Phobius"/>
    </source>
</evidence>
<keyword evidence="1" id="KW-0812">Transmembrane</keyword>
<organism evidence="2 3">
    <name type="scientific">Aliivibrio finisterrensis</name>
    <dbReference type="NCBI Taxonomy" id="511998"/>
    <lineage>
        <taxon>Bacteria</taxon>
        <taxon>Pseudomonadati</taxon>
        <taxon>Pseudomonadota</taxon>
        <taxon>Gammaproteobacteria</taxon>
        <taxon>Vibrionales</taxon>
        <taxon>Vibrionaceae</taxon>
        <taxon>Aliivibrio</taxon>
    </lineage>
</organism>
<feature type="transmembrane region" description="Helical" evidence="1">
    <location>
        <begin position="98"/>
        <end position="115"/>
    </location>
</feature>
<dbReference type="RefSeq" id="WP_130066659.1">
    <property type="nucleotide sequence ID" value="NZ_SEZN01000040.1"/>
</dbReference>
<sequence length="405" mass="45791">MTEFILIIVALLLLFAYGEVFRATYKPLHLVSPLLINCICWFFPLTFGFFNIDDFYPIEALVMVIFAVWIIGFNAFLSVGLLFTGNGKVDDSFNLKRSRIFFFTLSVFLSLKILYDIYIIGNSGSTGSFFLNLRLSAIGYDNSSQLYLVSQFYPLMYALLLWTFYIGLERGKFSKIFYFSLAFSALYVVATMSKFWLLNYVVSLSVLYVNSKGINSIKKLSMVGIIVVIIFFIMTSARDDGSAISSDFVKMISLYLFAPIVALQDVSITVVDQNQFGEYTFSSLYNILRFFGASSSEPISGILPYTKTPELTNIYTALQPFIADFGYLGVVVGLFIYSFFYLCTFLLSFKYTTSFIVYASMAGSLFLQFLTETLMMNLTGNIKIIICIILVRVLMLKKTSGVTNV</sequence>
<feature type="transmembrane region" description="Helical" evidence="1">
    <location>
        <begin position="146"/>
        <end position="164"/>
    </location>
</feature>
<accession>A0ABY0I2A0</accession>
<feature type="transmembrane region" description="Helical" evidence="1">
    <location>
        <begin position="217"/>
        <end position="236"/>
    </location>
</feature>
<dbReference type="EMBL" id="SEZN01000040">
    <property type="protein sequence ID" value="RYU61826.1"/>
    <property type="molecule type" value="Genomic_DNA"/>
</dbReference>
<proteinExistence type="predicted"/>
<feature type="transmembrane region" description="Helical" evidence="1">
    <location>
        <begin position="28"/>
        <end position="50"/>
    </location>
</feature>
<dbReference type="NCBIfam" id="TIGR04370">
    <property type="entry name" value="glyco_rpt_poly"/>
    <property type="match status" value="1"/>
</dbReference>
<comment type="caution">
    <text evidence="2">The sequence shown here is derived from an EMBL/GenBank/DDBJ whole genome shotgun (WGS) entry which is preliminary data.</text>
</comment>
<keyword evidence="3" id="KW-1185">Reference proteome</keyword>
<name>A0ABY0I2A0_9GAMM</name>
<keyword evidence="1" id="KW-0472">Membrane</keyword>